<sequence length="329" mass="38078">MTKTEYVNDLIERLGNENLRPGLSLPPGVIYQSSLTIASEARDEAYELADPDFIEPLKIRLEKEKNTSTRIDIIRLLVRIADRVNDHPIADYILATVRLEKVRWIQDVALESLAESKLEIWNEKEYLFELIQHKHWRIKMNALDLLKTLDSTYSPRIEDFCLTALKSKSTKPNELSWFCNVLYRHGSDKSLDVLKEIARTSDKYYIVNSAASAIAAINGKGELAFFAEILETNKNNYVKLNQTSILCQFGDDTVVEPLIKRSKAILSKARKTSVTYVGRAKPELVHICEFLLQHRNTKVEEFLYLVKNKKYNMMDETEKKWFDTHITFV</sequence>
<dbReference type="InterPro" id="IPR016024">
    <property type="entry name" value="ARM-type_fold"/>
</dbReference>
<accession>A0AAE3QWU5</accession>
<dbReference type="SUPFAM" id="SSF48371">
    <property type="entry name" value="ARM repeat"/>
    <property type="match status" value="1"/>
</dbReference>
<proteinExistence type="predicted"/>
<reference evidence="1" key="1">
    <citation type="submission" date="2023-05" db="EMBL/GenBank/DDBJ databases">
        <authorList>
            <person name="Zhang X."/>
        </authorList>
    </citation>
    <scope>NUCLEOTIDE SEQUENCE</scope>
    <source>
        <strain evidence="1">BD1B2-1</strain>
    </source>
</reference>
<keyword evidence="2" id="KW-1185">Reference proteome</keyword>
<evidence type="ECO:0000313" key="2">
    <source>
        <dbReference type="Proteomes" id="UP001232063"/>
    </source>
</evidence>
<protein>
    <recommendedName>
        <fullName evidence="3">HEAT repeat domain-containing protein</fullName>
    </recommendedName>
</protein>
<dbReference type="EMBL" id="JASJOU010000001">
    <property type="protein sequence ID" value="MDJ1499511.1"/>
    <property type="molecule type" value="Genomic_DNA"/>
</dbReference>
<evidence type="ECO:0008006" key="3">
    <source>
        <dbReference type="Google" id="ProtNLM"/>
    </source>
</evidence>
<evidence type="ECO:0000313" key="1">
    <source>
        <dbReference type="EMBL" id="MDJ1499511.1"/>
    </source>
</evidence>
<dbReference type="Proteomes" id="UP001232063">
    <property type="component" value="Unassembled WGS sequence"/>
</dbReference>
<name>A0AAE3QWU5_9BACT</name>
<comment type="caution">
    <text evidence="1">The sequence shown here is derived from an EMBL/GenBank/DDBJ whole genome shotgun (WGS) entry which is preliminary data.</text>
</comment>
<dbReference type="RefSeq" id="WP_314509037.1">
    <property type="nucleotide sequence ID" value="NZ_JASJOU010000001.1"/>
</dbReference>
<organism evidence="1 2">
    <name type="scientific">Xanthocytophaga agilis</name>
    <dbReference type="NCBI Taxonomy" id="3048010"/>
    <lineage>
        <taxon>Bacteria</taxon>
        <taxon>Pseudomonadati</taxon>
        <taxon>Bacteroidota</taxon>
        <taxon>Cytophagia</taxon>
        <taxon>Cytophagales</taxon>
        <taxon>Rhodocytophagaceae</taxon>
        <taxon>Xanthocytophaga</taxon>
    </lineage>
</organism>
<gene>
    <name evidence="1" type="ORF">QNI22_02580</name>
</gene>
<dbReference type="Gene3D" id="1.25.10.10">
    <property type="entry name" value="Leucine-rich Repeat Variant"/>
    <property type="match status" value="1"/>
</dbReference>
<dbReference type="AlphaFoldDB" id="A0AAE3QWU5"/>
<dbReference type="InterPro" id="IPR011989">
    <property type="entry name" value="ARM-like"/>
</dbReference>